<dbReference type="NCBIfam" id="TIGR00251">
    <property type="entry name" value="DUF167 family protein"/>
    <property type="match status" value="1"/>
</dbReference>
<dbReference type="Proteomes" id="UP000322454">
    <property type="component" value="Unassembled WGS sequence"/>
</dbReference>
<accession>A0A520X8N4</accession>
<dbReference type="SMART" id="SM01152">
    <property type="entry name" value="DUF167"/>
    <property type="match status" value="1"/>
</dbReference>
<organism evidence="2 3">
    <name type="scientific">Candidatus Acidulodesulfobacterium acidiphilum</name>
    <dbReference type="NCBI Taxonomy" id="2597224"/>
    <lineage>
        <taxon>Bacteria</taxon>
        <taxon>Deltaproteobacteria</taxon>
        <taxon>Candidatus Acidulodesulfobacterales</taxon>
        <taxon>Candidatus Acidulodesulfobacterium</taxon>
    </lineage>
</organism>
<dbReference type="InterPro" id="IPR036591">
    <property type="entry name" value="YggU-like_sf"/>
</dbReference>
<reference evidence="2 3" key="1">
    <citation type="submission" date="2019-01" db="EMBL/GenBank/DDBJ databases">
        <title>Insights into ecological role of a new deltaproteobacterial order Candidatus Sinidesulfobacterales (Sva0485) by metagenomics and metatranscriptomics.</title>
        <authorList>
            <person name="Tan S."/>
            <person name="Liu J."/>
            <person name="Fang Y."/>
            <person name="Hedlund B."/>
            <person name="Lian Z.-H."/>
            <person name="Huang L.-Y."/>
            <person name="Li J.-T."/>
            <person name="Huang L.-N."/>
            <person name="Li W.-J."/>
            <person name="Jiang H.-C."/>
            <person name="Dong H.-L."/>
            <person name="Shu W.-S."/>
        </authorList>
    </citation>
    <scope>NUCLEOTIDE SEQUENCE [LARGE SCALE GENOMIC DNA]</scope>
    <source>
        <strain evidence="2">AP4</strain>
    </source>
</reference>
<dbReference type="Pfam" id="PF02594">
    <property type="entry name" value="DUF167"/>
    <property type="match status" value="1"/>
</dbReference>
<gene>
    <name evidence="2" type="ORF">EVJ48_08865</name>
</gene>
<dbReference type="SUPFAM" id="SSF69786">
    <property type="entry name" value="YggU-like"/>
    <property type="match status" value="1"/>
</dbReference>
<evidence type="ECO:0000313" key="2">
    <source>
        <dbReference type="EMBL" id="RZV37502.1"/>
    </source>
</evidence>
<comment type="caution">
    <text evidence="2">The sequence shown here is derived from an EMBL/GenBank/DDBJ whole genome shotgun (WGS) entry which is preliminary data.</text>
</comment>
<dbReference type="AlphaFoldDB" id="A0A520X8N4"/>
<name>A0A520X8N4_9DELT</name>
<comment type="similarity">
    <text evidence="1">Belongs to the UPF0235 family.</text>
</comment>
<dbReference type="InterPro" id="IPR003746">
    <property type="entry name" value="DUF167"/>
</dbReference>
<sequence length="75" mass="8383">MQKKISVAVKTGSKIEGYKILDDGTLKISIKERPVENKANEAVIRKIAEIYDTPKNKITIKTGLKSKNKIVVIDE</sequence>
<dbReference type="EMBL" id="SHMQ01000036">
    <property type="protein sequence ID" value="RZV37502.1"/>
    <property type="molecule type" value="Genomic_DNA"/>
</dbReference>
<dbReference type="Gene3D" id="3.30.1200.10">
    <property type="entry name" value="YggU-like"/>
    <property type="match status" value="1"/>
</dbReference>
<proteinExistence type="inferred from homology"/>
<protein>
    <submittedName>
        <fullName evidence="2">DUF167 domain-containing protein</fullName>
    </submittedName>
</protein>
<evidence type="ECO:0000256" key="1">
    <source>
        <dbReference type="ARBA" id="ARBA00010364"/>
    </source>
</evidence>
<evidence type="ECO:0000313" key="3">
    <source>
        <dbReference type="Proteomes" id="UP000322454"/>
    </source>
</evidence>